<sequence>MSSLSQELIEDVIDLLSDDRDALISCSYASRIFYHRTRMHLFSSVTFSQCGSYRDLYRARLLAEMPLVAIQIKQAQIDHCTTISTLFSSEPSSLSSLVSLDLNFVRFSEPNNLHIAVLSLPLLKELNINQCYFEQFESSIPTLPPSGPKLEKLFILYAKGSHVLLDPLMSLRNVYMDSLVQLSLQNPSSKTDLNQLIEYSHCTSKKLETLSLAWIDQAVYTNPPTRHLRLARLEELNIGITHEFRLNMNLRIMQWLVQSLLQPESRGLRRLTLRIFVKMYNTGFSSNGEMWMPWLEVDRMLPKARIDIVWVCKGSRDGDLDHASREMVALARRQFPEAHNRGMLEVTVCT</sequence>
<evidence type="ECO:0000313" key="1">
    <source>
        <dbReference type="EMBL" id="PBK70746.1"/>
    </source>
</evidence>
<dbReference type="InterPro" id="IPR032675">
    <property type="entry name" value="LRR_dom_sf"/>
</dbReference>
<dbReference type="SUPFAM" id="SSF52047">
    <property type="entry name" value="RNI-like"/>
    <property type="match status" value="1"/>
</dbReference>
<organism evidence="1 2">
    <name type="scientific">Armillaria solidipes</name>
    <dbReference type="NCBI Taxonomy" id="1076256"/>
    <lineage>
        <taxon>Eukaryota</taxon>
        <taxon>Fungi</taxon>
        <taxon>Dikarya</taxon>
        <taxon>Basidiomycota</taxon>
        <taxon>Agaricomycotina</taxon>
        <taxon>Agaricomycetes</taxon>
        <taxon>Agaricomycetidae</taxon>
        <taxon>Agaricales</taxon>
        <taxon>Marasmiineae</taxon>
        <taxon>Physalacriaceae</taxon>
        <taxon>Armillaria</taxon>
    </lineage>
</organism>
<evidence type="ECO:0000313" key="2">
    <source>
        <dbReference type="Proteomes" id="UP000218334"/>
    </source>
</evidence>
<accession>A0A2H3C617</accession>
<gene>
    <name evidence="1" type="ORF">ARMSODRAFT_1083769</name>
</gene>
<keyword evidence="2" id="KW-1185">Reference proteome</keyword>
<dbReference type="Proteomes" id="UP000218334">
    <property type="component" value="Unassembled WGS sequence"/>
</dbReference>
<name>A0A2H3C617_9AGAR</name>
<evidence type="ECO:0008006" key="3">
    <source>
        <dbReference type="Google" id="ProtNLM"/>
    </source>
</evidence>
<proteinExistence type="predicted"/>
<dbReference type="EMBL" id="KZ293425">
    <property type="protein sequence ID" value="PBK70746.1"/>
    <property type="molecule type" value="Genomic_DNA"/>
</dbReference>
<protein>
    <recommendedName>
        <fullName evidence="3">F-box domain-containing protein</fullName>
    </recommendedName>
</protein>
<dbReference type="Gene3D" id="3.80.10.10">
    <property type="entry name" value="Ribonuclease Inhibitor"/>
    <property type="match status" value="1"/>
</dbReference>
<dbReference type="AlphaFoldDB" id="A0A2H3C617"/>
<reference evidence="2" key="1">
    <citation type="journal article" date="2017" name="Nat. Ecol. Evol.">
        <title>Genome expansion and lineage-specific genetic innovations in the forest pathogenic fungi Armillaria.</title>
        <authorList>
            <person name="Sipos G."/>
            <person name="Prasanna A.N."/>
            <person name="Walter M.C."/>
            <person name="O'Connor E."/>
            <person name="Balint B."/>
            <person name="Krizsan K."/>
            <person name="Kiss B."/>
            <person name="Hess J."/>
            <person name="Varga T."/>
            <person name="Slot J."/>
            <person name="Riley R."/>
            <person name="Boka B."/>
            <person name="Rigling D."/>
            <person name="Barry K."/>
            <person name="Lee J."/>
            <person name="Mihaltcheva S."/>
            <person name="LaButti K."/>
            <person name="Lipzen A."/>
            <person name="Waldron R."/>
            <person name="Moloney N.M."/>
            <person name="Sperisen C."/>
            <person name="Kredics L."/>
            <person name="Vagvoelgyi C."/>
            <person name="Patrignani A."/>
            <person name="Fitzpatrick D."/>
            <person name="Nagy I."/>
            <person name="Doyle S."/>
            <person name="Anderson J.B."/>
            <person name="Grigoriev I.V."/>
            <person name="Gueldener U."/>
            <person name="Muensterkoetter M."/>
            <person name="Nagy L.G."/>
        </authorList>
    </citation>
    <scope>NUCLEOTIDE SEQUENCE [LARGE SCALE GENOMIC DNA]</scope>
    <source>
        <strain evidence="2">28-4</strain>
    </source>
</reference>